<dbReference type="GO" id="GO:0035598">
    <property type="term" value="F:tRNA (N(6)-L-threonylcarbamoyladenosine(37)-C(2))-methylthiotransferase activity"/>
    <property type="evidence" value="ECO:0007669"/>
    <property type="project" value="TreeGrafter"/>
</dbReference>
<dbReference type="AlphaFoldDB" id="A0A7V2T0M5"/>
<evidence type="ECO:0000256" key="4">
    <source>
        <dbReference type="ARBA" id="ARBA00022679"/>
    </source>
</evidence>
<dbReference type="Pfam" id="PF00919">
    <property type="entry name" value="UPF0004"/>
    <property type="match status" value="1"/>
</dbReference>
<keyword evidence="7" id="KW-0408">Iron</keyword>
<accession>A0A7V2T0M5</accession>
<evidence type="ECO:0000256" key="5">
    <source>
        <dbReference type="ARBA" id="ARBA00022691"/>
    </source>
</evidence>
<dbReference type="GO" id="GO:0046872">
    <property type="term" value="F:metal ion binding"/>
    <property type="evidence" value="ECO:0007669"/>
    <property type="project" value="UniProtKB-KW"/>
</dbReference>
<dbReference type="InterPro" id="IPR058240">
    <property type="entry name" value="rSAM_sf"/>
</dbReference>
<dbReference type="SFLD" id="SFLDG01061">
    <property type="entry name" value="methylthiotransferase"/>
    <property type="match status" value="1"/>
</dbReference>
<dbReference type="PROSITE" id="PS51449">
    <property type="entry name" value="MTTASE_N"/>
    <property type="match status" value="1"/>
</dbReference>
<evidence type="ECO:0000259" key="10">
    <source>
        <dbReference type="PROSITE" id="PS51918"/>
    </source>
</evidence>
<dbReference type="InterPro" id="IPR038135">
    <property type="entry name" value="Methylthiotransferase_N_sf"/>
</dbReference>
<reference evidence="11" key="1">
    <citation type="journal article" date="2020" name="mSystems">
        <title>Genome- and Community-Level Interaction Insights into Carbon Utilization and Element Cycling Functions of Hydrothermarchaeota in Hydrothermal Sediment.</title>
        <authorList>
            <person name="Zhou Z."/>
            <person name="Liu Y."/>
            <person name="Xu W."/>
            <person name="Pan J."/>
            <person name="Luo Z.H."/>
            <person name="Li M."/>
        </authorList>
    </citation>
    <scope>NUCLEOTIDE SEQUENCE [LARGE SCALE GENOMIC DNA]</scope>
    <source>
        <strain evidence="11">HyVt-493</strain>
    </source>
</reference>
<keyword evidence="5" id="KW-0949">S-adenosyl-L-methionine</keyword>
<dbReference type="PANTHER" id="PTHR11918">
    <property type="entry name" value="RADICAL SAM PROTEINS"/>
    <property type="match status" value="1"/>
</dbReference>
<keyword evidence="8" id="KW-0411">Iron-sulfur</keyword>
<dbReference type="Proteomes" id="UP000885750">
    <property type="component" value="Unassembled WGS sequence"/>
</dbReference>
<sequence length="434" mass="48801">MKVHLKALGCRLNEAELEQWSRSFRSSGHELVNEPELADIVVVNTCAVTVDATKKSRKLMNRLHRENPQSKLVVSGCYATLDADKVAERIGVDLVVPNQQKDQLPQQVMDAFAANTMPKIAMEPGESSLFTRGRQRAFIKIQDGCRYRCTFCIVTLARGEERSRSLQEIINEVNLLTEQGIQEIVLTGVHVGGYGSDIGSSLAILVKSLLQETDIPRIRFASVEPWDLPEDFFTLFENTRLMPHMHLPLQSGADSILRRMSRRCKTAEFTRLVEQARIAIPNFNTTSDIIVGFPGETDEEWQQTMQYVESIGFGHLHIFSYSPREGTKAARLANPVDNDIKKQRSRELHIVAAKMKQQVLASQKGLIVDVLWEQEKTNDAGQQIYTGYAPNYLKVETVLNNAISESTSRLKNTITQVQINGFSTETLNLQGIIL</sequence>
<evidence type="ECO:0000259" key="9">
    <source>
        <dbReference type="PROSITE" id="PS51449"/>
    </source>
</evidence>
<dbReference type="CDD" id="cd01335">
    <property type="entry name" value="Radical_SAM"/>
    <property type="match status" value="1"/>
</dbReference>
<dbReference type="PROSITE" id="PS01278">
    <property type="entry name" value="MTTASE_RADICAL"/>
    <property type="match status" value="1"/>
</dbReference>
<evidence type="ECO:0000256" key="6">
    <source>
        <dbReference type="ARBA" id="ARBA00022723"/>
    </source>
</evidence>
<dbReference type="SFLD" id="SFLDS00029">
    <property type="entry name" value="Radical_SAM"/>
    <property type="match status" value="1"/>
</dbReference>
<evidence type="ECO:0000256" key="7">
    <source>
        <dbReference type="ARBA" id="ARBA00023004"/>
    </source>
</evidence>
<dbReference type="Pfam" id="PF04055">
    <property type="entry name" value="Radical_SAM"/>
    <property type="match status" value="1"/>
</dbReference>
<organism evidence="11">
    <name type="scientific">Leucothrix mucor</name>
    <dbReference type="NCBI Taxonomy" id="45248"/>
    <lineage>
        <taxon>Bacteria</taxon>
        <taxon>Pseudomonadati</taxon>
        <taxon>Pseudomonadota</taxon>
        <taxon>Gammaproteobacteria</taxon>
        <taxon>Thiotrichales</taxon>
        <taxon>Thiotrichaceae</taxon>
        <taxon>Leucothrix</taxon>
    </lineage>
</organism>
<gene>
    <name evidence="11" type="primary">mtaB</name>
    <name evidence="11" type="ORF">ENJ51_00420</name>
</gene>
<dbReference type="NCBIfam" id="TIGR00089">
    <property type="entry name" value="MiaB/RimO family radical SAM methylthiotransferase"/>
    <property type="match status" value="1"/>
</dbReference>
<keyword evidence="3" id="KW-0963">Cytoplasm</keyword>
<keyword evidence="6" id="KW-0479">Metal-binding</keyword>
<feature type="domain" description="MTTase N-terminal" evidence="9">
    <location>
        <begin position="1"/>
        <end position="113"/>
    </location>
</feature>
<evidence type="ECO:0000313" key="11">
    <source>
        <dbReference type="EMBL" id="HFC91254.1"/>
    </source>
</evidence>
<comment type="caution">
    <text evidence="11">The sequence shown here is derived from an EMBL/GenBank/DDBJ whole genome shotgun (WGS) entry which is preliminary data.</text>
</comment>
<protein>
    <submittedName>
        <fullName evidence="11">tRNA (N(6)-L-threonylcarbamoyladenosine(37)-C(2))-methylthiotransferase MtaB</fullName>
    </submittedName>
</protein>
<dbReference type="InterPro" id="IPR006467">
    <property type="entry name" value="MiaB-like_bact"/>
</dbReference>
<feature type="domain" description="Radical SAM core" evidence="10">
    <location>
        <begin position="131"/>
        <end position="358"/>
    </location>
</feature>
<dbReference type="FunFam" id="3.80.30.20:FF:000001">
    <property type="entry name" value="tRNA-2-methylthio-N(6)-dimethylallyladenosine synthase 2"/>
    <property type="match status" value="1"/>
</dbReference>
<dbReference type="PANTHER" id="PTHR11918:SF45">
    <property type="entry name" value="THREONYLCARBAMOYLADENOSINE TRNA METHYLTHIOTRANSFERASE"/>
    <property type="match status" value="1"/>
</dbReference>
<dbReference type="SUPFAM" id="SSF102114">
    <property type="entry name" value="Radical SAM enzymes"/>
    <property type="match status" value="1"/>
</dbReference>
<dbReference type="PROSITE" id="PS51918">
    <property type="entry name" value="RADICAL_SAM"/>
    <property type="match status" value="1"/>
</dbReference>
<dbReference type="EMBL" id="DRMS01000014">
    <property type="protein sequence ID" value="HFC91254.1"/>
    <property type="molecule type" value="Genomic_DNA"/>
</dbReference>
<dbReference type="InterPro" id="IPR006638">
    <property type="entry name" value="Elp3/MiaA/NifB-like_rSAM"/>
</dbReference>
<evidence type="ECO:0000256" key="8">
    <source>
        <dbReference type="ARBA" id="ARBA00023014"/>
    </source>
</evidence>
<comment type="cofactor">
    <cofactor evidence="1">
        <name>[4Fe-4S] cluster</name>
        <dbReference type="ChEBI" id="CHEBI:49883"/>
    </cofactor>
</comment>
<name>A0A7V2T0M5_LEUMU</name>
<dbReference type="NCBIfam" id="TIGR01579">
    <property type="entry name" value="MiaB-like-C"/>
    <property type="match status" value="1"/>
</dbReference>
<dbReference type="InterPro" id="IPR023404">
    <property type="entry name" value="rSAM_horseshoe"/>
</dbReference>
<dbReference type="InterPro" id="IPR020612">
    <property type="entry name" value="Methylthiotransferase_CS"/>
</dbReference>
<keyword evidence="2" id="KW-0004">4Fe-4S</keyword>
<proteinExistence type="predicted"/>
<evidence type="ECO:0000256" key="1">
    <source>
        <dbReference type="ARBA" id="ARBA00001966"/>
    </source>
</evidence>
<dbReference type="GO" id="GO:0051539">
    <property type="term" value="F:4 iron, 4 sulfur cluster binding"/>
    <property type="evidence" value="ECO:0007669"/>
    <property type="project" value="UniProtKB-KW"/>
</dbReference>
<dbReference type="Gene3D" id="3.40.50.12160">
    <property type="entry name" value="Methylthiotransferase, N-terminal domain"/>
    <property type="match status" value="1"/>
</dbReference>
<keyword evidence="4" id="KW-0808">Transferase</keyword>
<dbReference type="SMART" id="SM00729">
    <property type="entry name" value="Elp3"/>
    <property type="match status" value="1"/>
</dbReference>
<dbReference type="SFLD" id="SFLDG01082">
    <property type="entry name" value="B12-binding_domain_containing"/>
    <property type="match status" value="1"/>
</dbReference>
<evidence type="ECO:0000256" key="2">
    <source>
        <dbReference type="ARBA" id="ARBA00022485"/>
    </source>
</evidence>
<dbReference type="InterPro" id="IPR007197">
    <property type="entry name" value="rSAM"/>
</dbReference>
<dbReference type="InterPro" id="IPR013848">
    <property type="entry name" value="Methylthiotransferase_N"/>
</dbReference>
<dbReference type="Gene3D" id="3.80.30.20">
    <property type="entry name" value="tm_1862 like domain"/>
    <property type="match status" value="1"/>
</dbReference>
<evidence type="ECO:0000256" key="3">
    <source>
        <dbReference type="ARBA" id="ARBA00022490"/>
    </source>
</evidence>
<dbReference type="InterPro" id="IPR005839">
    <property type="entry name" value="Methylthiotransferase"/>
</dbReference>